<evidence type="ECO:0000313" key="3">
    <source>
        <dbReference type="Proteomes" id="UP001293254"/>
    </source>
</evidence>
<reference evidence="2" key="1">
    <citation type="submission" date="2020-06" db="EMBL/GenBank/DDBJ databases">
        <authorList>
            <person name="Li T."/>
            <person name="Hu X."/>
            <person name="Zhang T."/>
            <person name="Song X."/>
            <person name="Zhang H."/>
            <person name="Dai N."/>
            <person name="Sheng W."/>
            <person name="Hou X."/>
            <person name="Wei L."/>
        </authorList>
    </citation>
    <scope>NUCLEOTIDE SEQUENCE</scope>
    <source>
        <strain evidence="2">3651</strain>
        <tissue evidence="2">Leaf</tissue>
    </source>
</reference>
<feature type="region of interest" description="Disordered" evidence="1">
    <location>
        <begin position="1"/>
        <end position="26"/>
    </location>
</feature>
<protein>
    <submittedName>
        <fullName evidence="2">Uncharacterized protein</fullName>
    </submittedName>
</protein>
<sequence length="276" mass="31261">MSGASTSRAQHDAQHGARQPQQKLPYMDLDDRNRYEGLRSCTITNTDYIDNEVLNVLGISDDVEGRITFRFRHIECRVTLAQFNAIFGLPLGEERWETPAFRPDKFWYDLTRQASYDATRSKSFAIINPYFRYLHHGYEEAQGRIGVDLATCQAMKMITRMGDQYHLLMPDPLPSIPLPDPARLTIQIQENWWLQAPSTNAEPKTVQLHLHLPPLMQSGRPVDLSPMPQLPTPYKGSSTRINNSSTGKRSSVINKHSSKTPSTTWPTSSNACMIGS</sequence>
<evidence type="ECO:0000313" key="2">
    <source>
        <dbReference type="EMBL" id="KAK4434935.1"/>
    </source>
</evidence>
<dbReference type="AlphaFoldDB" id="A0AAE1YRB2"/>
<organism evidence="2 3">
    <name type="scientific">Sesamum alatum</name>
    <dbReference type="NCBI Taxonomy" id="300844"/>
    <lineage>
        <taxon>Eukaryota</taxon>
        <taxon>Viridiplantae</taxon>
        <taxon>Streptophyta</taxon>
        <taxon>Embryophyta</taxon>
        <taxon>Tracheophyta</taxon>
        <taxon>Spermatophyta</taxon>
        <taxon>Magnoliopsida</taxon>
        <taxon>eudicotyledons</taxon>
        <taxon>Gunneridae</taxon>
        <taxon>Pentapetalae</taxon>
        <taxon>asterids</taxon>
        <taxon>lamiids</taxon>
        <taxon>Lamiales</taxon>
        <taxon>Pedaliaceae</taxon>
        <taxon>Sesamum</taxon>
    </lineage>
</organism>
<keyword evidence="3" id="KW-1185">Reference proteome</keyword>
<evidence type="ECO:0000256" key="1">
    <source>
        <dbReference type="SAM" id="MobiDB-lite"/>
    </source>
</evidence>
<accession>A0AAE1YRB2</accession>
<gene>
    <name evidence="2" type="ORF">Salat_0656500</name>
</gene>
<feature type="region of interest" description="Disordered" evidence="1">
    <location>
        <begin position="231"/>
        <end position="269"/>
    </location>
</feature>
<comment type="caution">
    <text evidence="2">The sequence shown here is derived from an EMBL/GenBank/DDBJ whole genome shotgun (WGS) entry which is preliminary data.</text>
</comment>
<reference evidence="2" key="2">
    <citation type="journal article" date="2024" name="Plant">
        <title>Genomic evolution and insights into agronomic trait innovations of Sesamum species.</title>
        <authorList>
            <person name="Miao H."/>
            <person name="Wang L."/>
            <person name="Qu L."/>
            <person name="Liu H."/>
            <person name="Sun Y."/>
            <person name="Le M."/>
            <person name="Wang Q."/>
            <person name="Wei S."/>
            <person name="Zheng Y."/>
            <person name="Lin W."/>
            <person name="Duan Y."/>
            <person name="Cao H."/>
            <person name="Xiong S."/>
            <person name="Wang X."/>
            <person name="Wei L."/>
            <person name="Li C."/>
            <person name="Ma Q."/>
            <person name="Ju M."/>
            <person name="Zhao R."/>
            <person name="Li G."/>
            <person name="Mu C."/>
            <person name="Tian Q."/>
            <person name="Mei H."/>
            <person name="Zhang T."/>
            <person name="Gao T."/>
            <person name="Zhang H."/>
        </authorList>
    </citation>
    <scope>NUCLEOTIDE SEQUENCE</scope>
    <source>
        <strain evidence="2">3651</strain>
    </source>
</reference>
<name>A0AAE1YRB2_9LAMI</name>
<feature type="compositionally biased region" description="Polar residues" evidence="1">
    <location>
        <begin position="235"/>
        <end position="255"/>
    </location>
</feature>
<proteinExistence type="predicted"/>
<dbReference type="Proteomes" id="UP001293254">
    <property type="component" value="Unassembled WGS sequence"/>
</dbReference>
<dbReference type="EMBL" id="JACGWO010000002">
    <property type="protein sequence ID" value="KAK4434935.1"/>
    <property type="molecule type" value="Genomic_DNA"/>
</dbReference>
<feature type="compositionally biased region" description="Low complexity" evidence="1">
    <location>
        <begin position="259"/>
        <end position="269"/>
    </location>
</feature>